<feature type="region of interest" description="Disordered" evidence="1">
    <location>
        <begin position="47"/>
        <end position="67"/>
    </location>
</feature>
<reference evidence="2" key="1">
    <citation type="submission" date="2022-11" db="EMBL/GenBank/DDBJ databases">
        <authorList>
            <person name="Hyden B.L."/>
            <person name="Feng K."/>
            <person name="Yates T."/>
            <person name="Jawdy S."/>
            <person name="Smart L.B."/>
            <person name="Muchero W."/>
        </authorList>
    </citation>
    <scope>NUCLEOTIDE SEQUENCE</scope>
    <source>
        <tissue evidence="2">Shoot tip</tissue>
    </source>
</reference>
<protein>
    <submittedName>
        <fullName evidence="2">Uncharacterized protein</fullName>
    </submittedName>
</protein>
<evidence type="ECO:0000313" key="2">
    <source>
        <dbReference type="EMBL" id="KAJ6731498.1"/>
    </source>
</evidence>
<dbReference type="AlphaFoldDB" id="A0A9Q0UKI1"/>
<keyword evidence="3" id="KW-1185">Reference proteome</keyword>
<dbReference type="EMBL" id="JAPFFK010000012">
    <property type="protein sequence ID" value="KAJ6731498.1"/>
    <property type="molecule type" value="Genomic_DNA"/>
</dbReference>
<organism evidence="2 3">
    <name type="scientific">Salix purpurea</name>
    <name type="common">Purple osier willow</name>
    <dbReference type="NCBI Taxonomy" id="77065"/>
    <lineage>
        <taxon>Eukaryota</taxon>
        <taxon>Viridiplantae</taxon>
        <taxon>Streptophyta</taxon>
        <taxon>Embryophyta</taxon>
        <taxon>Tracheophyta</taxon>
        <taxon>Spermatophyta</taxon>
        <taxon>Magnoliopsida</taxon>
        <taxon>eudicotyledons</taxon>
        <taxon>Gunneridae</taxon>
        <taxon>Pentapetalae</taxon>
        <taxon>rosids</taxon>
        <taxon>fabids</taxon>
        <taxon>Malpighiales</taxon>
        <taxon>Salicaceae</taxon>
        <taxon>Saliceae</taxon>
        <taxon>Salix</taxon>
    </lineage>
</organism>
<comment type="caution">
    <text evidence="2">The sequence shown here is derived from an EMBL/GenBank/DDBJ whole genome shotgun (WGS) entry which is preliminary data.</text>
</comment>
<proteinExistence type="predicted"/>
<evidence type="ECO:0000313" key="3">
    <source>
        <dbReference type="Proteomes" id="UP001151532"/>
    </source>
</evidence>
<dbReference type="Proteomes" id="UP001151532">
    <property type="component" value="Chromosome 18"/>
</dbReference>
<reference evidence="2" key="2">
    <citation type="journal article" date="2023" name="Int. J. Mol. Sci.">
        <title>De Novo Assembly and Annotation of 11 Diverse Shrub Willow (Salix) Genomes Reveals Novel Gene Organization in Sex-Linked Regions.</title>
        <authorList>
            <person name="Hyden B."/>
            <person name="Feng K."/>
            <person name="Yates T.B."/>
            <person name="Jawdy S."/>
            <person name="Cereghino C."/>
            <person name="Smart L.B."/>
            <person name="Muchero W."/>
        </authorList>
    </citation>
    <scope>NUCLEOTIDE SEQUENCE</scope>
    <source>
        <tissue evidence="2">Shoot tip</tissue>
    </source>
</reference>
<accession>A0A9Q0UKI1</accession>
<evidence type="ECO:0000256" key="1">
    <source>
        <dbReference type="SAM" id="MobiDB-lite"/>
    </source>
</evidence>
<feature type="compositionally biased region" description="Polar residues" evidence="1">
    <location>
        <begin position="58"/>
        <end position="67"/>
    </location>
</feature>
<name>A0A9Q0UKI1_SALPP</name>
<gene>
    <name evidence="2" type="ORF">OIU79_002758</name>
</gene>
<sequence length="205" mass="22637">MRPTGPGMRMQSKSGMGKNLSSDIHADKNIVSEHIPSTLFQLGGTSKRHASKPVLPTESVNPAHGNNNKIGPSSSWISSLQRIHYANMVDAIPFIMYLAMDLVKRILVIYLLEAAKSFGDLESLFHLCPVKKFQCIFMGSNVIKLPERFEVLMERKEISGALALAVPFWMAIEDHKTGGSTFLQVGCCFSMFVPSSCIFNATDKL</sequence>